<protein>
    <recommendedName>
        <fullName evidence="1">DUF7336 domain-containing protein</fullName>
    </recommendedName>
</protein>
<proteinExistence type="predicted"/>
<dbReference type="RefSeq" id="WP_235067653.1">
    <property type="nucleotide sequence ID" value="NZ_JAKFGM010000002.1"/>
</dbReference>
<dbReference type="AlphaFoldDB" id="A0A9X1TXG2"/>
<evidence type="ECO:0000313" key="2">
    <source>
        <dbReference type="EMBL" id="MCF2515140.1"/>
    </source>
</evidence>
<dbReference type="InterPro" id="IPR055760">
    <property type="entry name" value="DUF7336"/>
</dbReference>
<comment type="caution">
    <text evidence="2">The sequence shown here is derived from an EMBL/GenBank/DDBJ whole genome shotgun (WGS) entry which is preliminary data.</text>
</comment>
<organism evidence="2 3">
    <name type="scientific">Sphingomonas cremea</name>
    <dbReference type="NCBI Taxonomy" id="2904799"/>
    <lineage>
        <taxon>Bacteria</taxon>
        <taxon>Pseudomonadati</taxon>
        <taxon>Pseudomonadota</taxon>
        <taxon>Alphaproteobacteria</taxon>
        <taxon>Sphingomonadales</taxon>
        <taxon>Sphingomonadaceae</taxon>
        <taxon>Sphingomonas</taxon>
    </lineage>
</organism>
<keyword evidence="3" id="KW-1185">Reference proteome</keyword>
<accession>A0A9X1TXG2</accession>
<name>A0A9X1TXG2_9SPHN</name>
<reference evidence="2" key="1">
    <citation type="submission" date="2022-01" db="EMBL/GenBank/DDBJ databases">
        <authorList>
            <person name="Jo J.-H."/>
            <person name="Im W.-T."/>
        </authorList>
    </citation>
    <scope>NUCLEOTIDE SEQUENCE</scope>
    <source>
        <strain evidence="2">G124</strain>
    </source>
</reference>
<evidence type="ECO:0000259" key="1">
    <source>
        <dbReference type="Pfam" id="PF24024"/>
    </source>
</evidence>
<dbReference type="Proteomes" id="UP001139410">
    <property type="component" value="Unassembled WGS sequence"/>
</dbReference>
<dbReference type="EMBL" id="JAKFGM010000002">
    <property type="protein sequence ID" value="MCF2515140.1"/>
    <property type="molecule type" value="Genomic_DNA"/>
</dbReference>
<sequence>MDPLYVLLHSLPETGRVKVIGIYSSRTLAEAAEMRSRLLPGFAEEPEGFTIEQYEVDIDHWPRGFVRL</sequence>
<gene>
    <name evidence="2" type="ORF">LVY65_08705</name>
</gene>
<dbReference type="Pfam" id="PF24024">
    <property type="entry name" value="DUF7336"/>
    <property type="match status" value="1"/>
</dbReference>
<feature type="domain" description="DUF7336" evidence="1">
    <location>
        <begin position="5"/>
        <end position="62"/>
    </location>
</feature>
<evidence type="ECO:0000313" key="3">
    <source>
        <dbReference type="Proteomes" id="UP001139410"/>
    </source>
</evidence>